<organism evidence="1 2">
    <name type="scientific">Bacteroides fragilis str. 3976T8</name>
    <dbReference type="NCBI Taxonomy" id="1339314"/>
    <lineage>
        <taxon>Bacteria</taxon>
        <taxon>Pseudomonadati</taxon>
        <taxon>Bacteroidota</taxon>
        <taxon>Bacteroidia</taxon>
        <taxon>Bacteroidales</taxon>
        <taxon>Bacteroidaceae</taxon>
        <taxon>Bacteroides</taxon>
    </lineage>
</organism>
<comment type="caution">
    <text evidence="1">The sequence shown here is derived from an EMBL/GenBank/DDBJ whole genome shotgun (WGS) entry which is preliminary data.</text>
</comment>
<proteinExistence type="predicted"/>
<gene>
    <name evidence="1" type="ORF">M123_2102</name>
</gene>
<dbReference type="RefSeq" id="WP_005776876.1">
    <property type="nucleotide sequence ID" value="NZ_JGDS01000050.1"/>
</dbReference>
<evidence type="ECO:0000313" key="2">
    <source>
        <dbReference type="Proteomes" id="UP000020938"/>
    </source>
</evidence>
<dbReference type="PATRIC" id="fig|1339314.3.peg.2310"/>
<dbReference type="AlphaFoldDB" id="A0A016BXQ2"/>
<dbReference type="EMBL" id="JGDS01000050">
    <property type="protein sequence ID" value="EXZ73487.1"/>
    <property type="molecule type" value="Genomic_DNA"/>
</dbReference>
<evidence type="ECO:0000313" key="1">
    <source>
        <dbReference type="EMBL" id="EXZ73487.1"/>
    </source>
</evidence>
<evidence type="ECO:0008006" key="3">
    <source>
        <dbReference type="Google" id="ProtNLM"/>
    </source>
</evidence>
<protein>
    <recommendedName>
        <fullName evidence="3">DUF4121 family protein</fullName>
    </recommendedName>
</protein>
<dbReference type="Pfam" id="PF13497">
    <property type="entry name" value="DUF4121"/>
    <property type="match status" value="1"/>
</dbReference>
<name>A0A016BXQ2_BACFG</name>
<reference evidence="1 2" key="1">
    <citation type="submission" date="2014-02" db="EMBL/GenBank/DDBJ databases">
        <authorList>
            <person name="Sears C."/>
            <person name="Carroll K."/>
            <person name="Sack B.R."/>
            <person name="Qadri F."/>
            <person name="Myers L.L."/>
            <person name="Chung G.-T."/>
            <person name="Escheverria P."/>
            <person name="Fraser C.M."/>
            <person name="Sadzewicz L."/>
            <person name="Shefchek K.A."/>
            <person name="Tallon L."/>
            <person name="Das S.P."/>
            <person name="Daugherty S."/>
            <person name="Mongodin E.F."/>
        </authorList>
    </citation>
    <scope>NUCLEOTIDE SEQUENCE [LARGE SCALE GENOMIC DNA]</scope>
    <source>
        <strain evidence="1 2">3976T8</strain>
    </source>
</reference>
<dbReference type="Proteomes" id="UP000020938">
    <property type="component" value="Unassembled WGS sequence"/>
</dbReference>
<dbReference type="InterPro" id="IPR025189">
    <property type="entry name" value="DUF4121"/>
</dbReference>
<accession>A0A016BXQ2</accession>
<sequence>MNTKIRYDLDSLELANGDFGYPITEKEVRKVNRMLELMENVRSRHMCPTEGDCVEFVSRSGDYFGKAHIERITGKYADICLIPETVFCFDDMGKAAYDTTGSPWTQVNIRNMKPAGTKIRIFRTWGFGKRSSTGSLRFDAPVRKWEYREPNPLYDGYTTRNWFRYHIMKHRDRERTGEYTFRSDSFTLYSRSELDELAAILKGRLYKGILPDSLVLWGYRMDIKEISREQWNGMGQHGQIRMKFMGYGPVRIHTDNENHTVTVYRINDSL</sequence>